<proteinExistence type="predicted"/>
<feature type="compositionally biased region" description="Basic residues" evidence="1">
    <location>
        <begin position="59"/>
        <end position="68"/>
    </location>
</feature>
<feature type="region of interest" description="Disordered" evidence="1">
    <location>
        <begin position="1"/>
        <end position="68"/>
    </location>
</feature>
<protein>
    <submittedName>
        <fullName evidence="2">Uncharacterized protein</fullName>
    </submittedName>
</protein>
<comment type="caution">
    <text evidence="2">The sequence shown here is derived from an EMBL/GenBank/DDBJ whole genome shotgun (WGS) entry which is preliminary data.</text>
</comment>
<feature type="compositionally biased region" description="Polar residues" evidence="1">
    <location>
        <begin position="1"/>
        <end position="24"/>
    </location>
</feature>
<gene>
    <name evidence="2" type="ORF">M501DRAFT_1019662</name>
</gene>
<organism evidence="2 3">
    <name type="scientific">Patellaria atrata CBS 101060</name>
    <dbReference type="NCBI Taxonomy" id="1346257"/>
    <lineage>
        <taxon>Eukaryota</taxon>
        <taxon>Fungi</taxon>
        <taxon>Dikarya</taxon>
        <taxon>Ascomycota</taxon>
        <taxon>Pezizomycotina</taxon>
        <taxon>Dothideomycetes</taxon>
        <taxon>Dothideomycetes incertae sedis</taxon>
        <taxon>Patellariales</taxon>
        <taxon>Patellariaceae</taxon>
        <taxon>Patellaria</taxon>
    </lineage>
</organism>
<reference evidence="2" key="1">
    <citation type="journal article" date="2020" name="Stud. Mycol.">
        <title>101 Dothideomycetes genomes: a test case for predicting lifestyles and emergence of pathogens.</title>
        <authorList>
            <person name="Haridas S."/>
            <person name="Albert R."/>
            <person name="Binder M."/>
            <person name="Bloem J."/>
            <person name="Labutti K."/>
            <person name="Salamov A."/>
            <person name="Andreopoulos B."/>
            <person name="Baker S."/>
            <person name="Barry K."/>
            <person name="Bills G."/>
            <person name="Bluhm B."/>
            <person name="Cannon C."/>
            <person name="Castanera R."/>
            <person name="Culley D."/>
            <person name="Daum C."/>
            <person name="Ezra D."/>
            <person name="Gonzalez J."/>
            <person name="Henrissat B."/>
            <person name="Kuo A."/>
            <person name="Liang C."/>
            <person name="Lipzen A."/>
            <person name="Lutzoni F."/>
            <person name="Magnuson J."/>
            <person name="Mondo S."/>
            <person name="Nolan M."/>
            <person name="Ohm R."/>
            <person name="Pangilinan J."/>
            <person name="Park H.-J."/>
            <person name="Ramirez L."/>
            <person name="Alfaro M."/>
            <person name="Sun H."/>
            <person name="Tritt A."/>
            <person name="Yoshinaga Y."/>
            <person name="Zwiers L.-H."/>
            <person name="Turgeon B."/>
            <person name="Goodwin S."/>
            <person name="Spatafora J."/>
            <person name="Crous P."/>
            <person name="Grigoriev I."/>
        </authorList>
    </citation>
    <scope>NUCLEOTIDE SEQUENCE</scope>
    <source>
        <strain evidence="2">CBS 101060</strain>
    </source>
</reference>
<dbReference type="Proteomes" id="UP000799429">
    <property type="component" value="Unassembled WGS sequence"/>
</dbReference>
<dbReference type="EMBL" id="MU006107">
    <property type="protein sequence ID" value="KAF2835670.1"/>
    <property type="molecule type" value="Genomic_DNA"/>
</dbReference>
<sequence length="162" mass="18458">MDSSRTHQTPIQNKTSSNLSSTISLKRRRSPSPWGPPEPLTLSEALKRTGHFSPERAKAPFKPKCLKQQHKVETPLQEWDQLGSITDNMYATDHKGDGKYRKREPDKPYLNTWNECGLRHGHNAFNISKFAVGPSNAGNGGKGIEREYELWTGTWKDEWVLK</sequence>
<evidence type="ECO:0000256" key="1">
    <source>
        <dbReference type="SAM" id="MobiDB-lite"/>
    </source>
</evidence>
<name>A0A9P4S5Q5_9PEZI</name>
<keyword evidence="3" id="KW-1185">Reference proteome</keyword>
<accession>A0A9P4S5Q5</accession>
<evidence type="ECO:0000313" key="3">
    <source>
        <dbReference type="Proteomes" id="UP000799429"/>
    </source>
</evidence>
<evidence type="ECO:0000313" key="2">
    <source>
        <dbReference type="EMBL" id="KAF2835670.1"/>
    </source>
</evidence>
<dbReference type="AlphaFoldDB" id="A0A9P4S5Q5"/>